<accession>A0ABT1LIT9</accession>
<feature type="transmembrane region" description="Helical" evidence="2">
    <location>
        <begin position="953"/>
        <end position="972"/>
    </location>
</feature>
<feature type="transmembrane region" description="Helical" evidence="2">
    <location>
        <begin position="984"/>
        <end position="1008"/>
    </location>
</feature>
<feature type="transmembrane region" description="Helical" evidence="2">
    <location>
        <begin position="763"/>
        <end position="782"/>
    </location>
</feature>
<feature type="transmembrane region" description="Helical" evidence="2">
    <location>
        <begin position="366"/>
        <end position="386"/>
    </location>
</feature>
<feature type="transmembrane region" description="Helical" evidence="2">
    <location>
        <begin position="699"/>
        <end position="717"/>
    </location>
</feature>
<feature type="transmembrane region" description="Helical" evidence="2">
    <location>
        <begin position="339"/>
        <end position="360"/>
    </location>
</feature>
<sequence length="1411" mass="146972">MRDESYEAGYRAGHLQGWLDAVAKLQASGQPRQGATPSPSSADADSQPGEGLHLGQRTTAAAGSVPTPATSAPADVNISLVPASPSAPLSSPSPTAPVPPRIPPQSPAERQARREKRDRQNINITLYVASLLLVAAAALFIGTSLPPMLRFAGVCAVTALFYGAGFVLHARVPRLKPAAVAFTGTGLALVPVTGLALYNFALHHGPSAWLITSLIGTAAYVAAAVRLESRVLVYLSFTFVASTAFSGVSILGGALVWYFAALIAVAVLLTGIALTRPRWLPPVYVRPLLVLHPLVVPAVAVAATCVPLQVDKAEYALVIGMCGVYFALMAAVPGRFRLINFYAARAALTVAAAVEIWHLTGRGTDALLAAGVLFAAQAVGLAFLSARLTGWFHQQQPGSSGAGNSPNAAGGRWQVDAWATFALQLAATTAFSIQETAVGVFRAMGGNGSVAAATTVPLWVPVALSLVTGMVLAAKWAGRAEWAPVAALVLAGMVSPSMGAWPLAGMLLAAAGFWAIRGVFAAGDFRGRLVLGSRLALTWAVPVAAAAVMDDGPGRAEASVFALLLALVCQQLLTAFLERAGVRTLAPEATLGVFGAGGALVLVGMPFIETSPDHGLTAVCVMIQLSAAFVIGALVVPRPATEPDWVATVWEALPLGMSVVAATVAFRAVSQGAGNAALLLVAAYLLITAVRLPLRQHRWAYWWFARAAATVLALTAFHQLQRDGGPVVIADEVVHPATLLVTVLALQLCFPLVAAVRRRAPRGILADAGAVLLLQLAGIASLLQSGSADWQETFAAGLVALGAAASGYFLRRAAGAVWLAPFAFVVLLVFSDGDLLRVELILGIFAVYSTLMVVAAQQRARKGWYFVAARVLTAGLAVVLSYDITASPTVVSVAFALVLAAQHAVRWVMRSRLADIPFQQAAVWITLAGQAMLPLVYVTRPGDVALLAQDDDGGRWVVLLELLLLLVSAVVARRLFSANGARYFAVYGALFGVLALGPLFMFGGTFLVTAVLSHTGTAATLLGGALLATAAGILRHRQNRLTQNGHEQDSHQQAAGDADVEHWLWLVTAGSFAGVGLLISPLAADWVTGAAVLAVSAVCFTASHIEDLPVLYPPAAVAALGGSVALAAEAYQDVAGVWDGFLPWLTGAGMASAALYTVRLMRSGPLQADPVRRWSLAGAAFLGLVLVVLDGIRHDATSWTAATVLAAAVGVSYREAPARARRIALEVGALVLTVAIQRTAIFELDPAGGRIGRLLTDLPSPFWVVQWYVVLAAVLGGLRYFAGNQAAGRLLVGAASVLLSLSGLGIVFGGNAGQQLWVLVLLALLLVAGLGLGERPFVWWGAAGVAACLLWAMWQYTFLLLAFIAVGLIVFAVWRLNRGTAGEAPEAGPEATPGPESHPPSSDRREASRRH</sequence>
<feature type="compositionally biased region" description="Low complexity" evidence="1">
    <location>
        <begin position="37"/>
        <end position="46"/>
    </location>
</feature>
<feature type="transmembrane region" description="Helical" evidence="2">
    <location>
        <begin position="528"/>
        <end position="548"/>
    </location>
</feature>
<gene>
    <name evidence="3" type="ORF">NFC73_01310</name>
</gene>
<feature type="transmembrane region" description="Helical" evidence="2">
    <location>
        <begin position="148"/>
        <end position="168"/>
    </location>
</feature>
<proteinExistence type="predicted"/>
<feature type="transmembrane region" description="Helical" evidence="2">
    <location>
        <begin position="1289"/>
        <end position="1308"/>
    </location>
</feature>
<organism evidence="3 4">
    <name type="scientific">Pseudarthrobacter humi</name>
    <dbReference type="NCBI Taxonomy" id="2952523"/>
    <lineage>
        <taxon>Bacteria</taxon>
        <taxon>Bacillati</taxon>
        <taxon>Actinomycetota</taxon>
        <taxon>Actinomycetes</taxon>
        <taxon>Micrococcales</taxon>
        <taxon>Micrococcaceae</taxon>
        <taxon>Pseudarthrobacter</taxon>
    </lineage>
</organism>
<feature type="region of interest" description="Disordered" evidence="1">
    <location>
        <begin position="1382"/>
        <end position="1411"/>
    </location>
</feature>
<evidence type="ECO:0000313" key="3">
    <source>
        <dbReference type="EMBL" id="MCP8998375.1"/>
    </source>
</evidence>
<feature type="transmembrane region" description="Helical" evidence="2">
    <location>
        <begin position="1014"/>
        <end position="1034"/>
    </location>
</feature>
<name>A0ABT1LIT9_9MICC</name>
<feature type="transmembrane region" description="Helical" evidence="2">
    <location>
        <begin position="837"/>
        <end position="856"/>
    </location>
</feature>
<feature type="compositionally biased region" description="Pro residues" evidence="1">
    <location>
        <begin position="94"/>
        <end position="106"/>
    </location>
</feature>
<feature type="compositionally biased region" description="Basic and acidic residues" evidence="1">
    <location>
        <begin position="1401"/>
        <end position="1411"/>
    </location>
</feature>
<evidence type="ECO:0000256" key="2">
    <source>
        <dbReference type="SAM" id="Phobius"/>
    </source>
</evidence>
<feature type="transmembrane region" description="Helical" evidence="2">
    <location>
        <begin position="180"/>
        <end position="201"/>
    </location>
</feature>
<feature type="transmembrane region" description="Helical" evidence="2">
    <location>
        <begin position="458"/>
        <end position="478"/>
    </location>
</feature>
<feature type="transmembrane region" description="Helical" evidence="2">
    <location>
        <begin position="672"/>
        <end position="692"/>
    </location>
</feature>
<feature type="compositionally biased region" description="Low complexity" evidence="1">
    <location>
        <begin position="78"/>
        <end position="93"/>
    </location>
</feature>
<feature type="transmembrane region" description="Helical" evidence="2">
    <location>
        <begin position="288"/>
        <end position="309"/>
    </location>
</feature>
<protein>
    <recommendedName>
        <fullName evidence="5">Membrane protein involved in the export of O-antigen and teichoic acid</fullName>
    </recommendedName>
</protein>
<keyword evidence="2" id="KW-0472">Membrane</keyword>
<feature type="transmembrane region" description="Helical" evidence="2">
    <location>
        <begin position="1262"/>
        <end position="1282"/>
    </location>
</feature>
<reference evidence="3 4" key="1">
    <citation type="submission" date="2022-06" db="EMBL/GenBank/DDBJ databases">
        <title>Pseudarthrobacter sp. strain RMG13 Genome sequencing and assembly.</title>
        <authorList>
            <person name="Kim I."/>
        </authorList>
    </citation>
    <scope>NUCLEOTIDE SEQUENCE [LARGE SCALE GENOMIC DNA]</scope>
    <source>
        <strain evidence="3 4">RMG13</strain>
    </source>
</reference>
<feature type="transmembrane region" description="Helical" evidence="2">
    <location>
        <begin position="589"/>
        <end position="608"/>
    </location>
</feature>
<feature type="transmembrane region" description="Helical" evidence="2">
    <location>
        <begin position="124"/>
        <end position="142"/>
    </location>
</feature>
<comment type="caution">
    <text evidence="3">The sequence shown here is derived from an EMBL/GenBank/DDBJ whole genome shotgun (WGS) entry which is preliminary data.</text>
</comment>
<feature type="transmembrane region" description="Helical" evidence="2">
    <location>
        <begin position="648"/>
        <end position="666"/>
    </location>
</feature>
<feature type="transmembrane region" description="Helical" evidence="2">
    <location>
        <begin position="1360"/>
        <end position="1377"/>
    </location>
</feature>
<dbReference type="Proteomes" id="UP001524318">
    <property type="component" value="Unassembled WGS sequence"/>
</dbReference>
<feature type="compositionally biased region" description="Polar residues" evidence="1">
    <location>
        <begin position="27"/>
        <end position="36"/>
    </location>
</feature>
<feature type="transmembrane region" description="Helical" evidence="2">
    <location>
        <begin position="257"/>
        <end position="276"/>
    </location>
</feature>
<feature type="transmembrane region" description="Helical" evidence="2">
    <location>
        <begin position="921"/>
        <end position="938"/>
    </location>
</feature>
<keyword evidence="2" id="KW-1133">Transmembrane helix</keyword>
<feature type="transmembrane region" description="Helical" evidence="2">
    <location>
        <begin position="1140"/>
        <end position="1161"/>
    </location>
</feature>
<feature type="transmembrane region" description="Helical" evidence="2">
    <location>
        <begin position="1314"/>
        <end position="1332"/>
    </location>
</feature>
<evidence type="ECO:0000256" key="1">
    <source>
        <dbReference type="SAM" id="MobiDB-lite"/>
    </source>
</evidence>
<feature type="transmembrane region" description="Helical" evidence="2">
    <location>
        <begin position="207"/>
        <end position="225"/>
    </location>
</feature>
<keyword evidence="2" id="KW-0812">Transmembrane</keyword>
<feature type="transmembrane region" description="Helical" evidence="2">
    <location>
        <begin position="1198"/>
        <end position="1216"/>
    </location>
</feature>
<feature type="compositionally biased region" description="Low complexity" evidence="1">
    <location>
        <begin position="1382"/>
        <end position="1395"/>
    </location>
</feature>
<feature type="transmembrane region" description="Helical" evidence="2">
    <location>
        <begin position="560"/>
        <end position="577"/>
    </location>
</feature>
<feature type="transmembrane region" description="Helical" evidence="2">
    <location>
        <begin position="737"/>
        <end position="756"/>
    </location>
</feature>
<dbReference type="EMBL" id="JANCLV010000001">
    <property type="protein sequence ID" value="MCP8998375.1"/>
    <property type="molecule type" value="Genomic_DNA"/>
</dbReference>
<feature type="transmembrane region" description="Helical" evidence="2">
    <location>
        <begin position="614"/>
        <end position="636"/>
    </location>
</feature>
<feature type="region of interest" description="Disordered" evidence="1">
    <location>
        <begin position="24"/>
        <end position="117"/>
    </location>
</feature>
<feature type="transmembrane region" description="Helical" evidence="2">
    <location>
        <begin position="498"/>
        <end position="516"/>
    </location>
</feature>
<keyword evidence="4" id="KW-1185">Reference proteome</keyword>
<evidence type="ECO:0008006" key="5">
    <source>
        <dbReference type="Google" id="ProtNLM"/>
    </source>
</evidence>
<feature type="transmembrane region" description="Helical" evidence="2">
    <location>
        <begin position="315"/>
        <end position="332"/>
    </location>
</feature>
<feature type="transmembrane region" description="Helical" evidence="2">
    <location>
        <begin position="232"/>
        <end position="251"/>
    </location>
</feature>
<evidence type="ECO:0000313" key="4">
    <source>
        <dbReference type="Proteomes" id="UP001524318"/>
    </source>
</evidence>
<feature type="transmembrane region" description="Helical" evidence="2">
    <location>
        <begin position="1173"/>
        <end position="1192"/>
    </location>
</feature>
<feature type="transmembrane region" description="Helical" evidence="2">
    <location>
        <begin position="1063"/>
        <end position="1080"/>
    </location>
</feature>
<feature type="transmembrane region" description="Helical" evidence="2">
    <location>
        <begin position="815"/>
        <end position="831"/>
    </location>
</feature>
<dbReference type="RefSeq" id="WP_254747029.1">
    <property type="nucleotide sequence ID" value="NZ_JANCLV010000001.1"/>
</dbReference>